<dbReference type="InterPro" id="IPR027417">
    <property type="entry name" value="P-loop_NTPase"/>
</dbReference>
<keyword evidence="4" id="KW-1185">Reference proteome</keyword>
<accession>A0AAX6M8F5</accession>
<organism evidence="3 4">
    <name type="scientific">Daldinia eschscholtzii</name>
    <dbReference type="NCBI Taxonomy" id="292717"/>
    <lineage>
        <taxon>Eukaryota</taxon>
        <taxon>Fungi</taxon>
        <taxon>Dikarya</taxon>
        <taxon>Ascomycota</taxon>
        <taxon>Pezizomycotina</taxon>
        <taxon>Sordariomycetes</taxon>
        <taxon>Xylariomycetidae</taxon>
        <taxon>Xylariales</taxon>
        <taxon>Hypoxylaceae</taxon>
        <taxon>Daldinia</taxon>
    </lineage>
</organism>
<evidence type="ECO:0000256" key="1">
    <source>
        <dbReference type="SAM" id="MobiDB-lite"/>
    </source>
</evidence>
<dbReference type="Proteomes" id="UP001369815">
    <property type="component" value="Unassembled WGS sequence"/>
</dbReference>
<proteinExistence type="predicted"/>
<protein>
    <recommendedName>
        <fullName evidence="2">Dynamin N-terminal domain-containing protein</fullName>
    </recommendedName>
</protein>
<feature type="compositionally biased region" description="Basic and acidic residues" evidence="1">
    <location>
        <begin position="420"/>
        <end position="435"/>
    </location>
</feature>
<dbReference type="PANTHER" id="PTHR36681:SF3">
    <property type="entry name" value="NUCLEAR GTPASE, GERMINAL CENTER-ASSOCIATED, TANDEM DUPLICATE 3"/>
    <property type="match status" value="1"/>
</dbReference>
<evidence type="ECO:0000259" key="2">
    <source>
        <dbReference type="Pfam" id="PF00350"/>
    </source>
</evidence>
<comment type="caution">
    <text evidence="3">The sequence shown here is derived from an EMBL/GenBank/DDBJ whole genome shotgun (WGS) entry which is preliminary data.</text>
</comment>
<feature type="compositionally biased region" description="Basic residues" evidence="1">
    <location>
        <begin position="436"/>
        <end position="447"/>
    </location>
</feature>
<dbReference type="Pfam" id="PF00350">
    <property type="entry name" value="Dynamin_N"/>
    <property type="match status" value="1"/>
</dbReference>
<sequence length="455" mass="51371">MTDLLEFDGPGVRHSVPAASATTQQHQNPESFAWRLCDGYDDQKRIEIKEEALEDGISQCQQLIDMFEASFDNSDSNGEHSSSMVKREGENLEKWMKDCRGLIERHKNFQVLVGVAGPTGSGKTSALNALLEFSELLPTNNQEAATAVACKVAYNDNDDPDMRFRARVTFRTKEELERQLNLFFTDLERRNELQVAYRNSGSREDFNALRVENANLKPTFEMISTVFDVEEHDITGLTTQDLLGMNESVLELLGTTKEFQSSDKDDLAEQIKPYVDSTTAQHTEYGSEFAAWPLIDGVELYVKADILKNGVVLVDLPGIADAIESRAQVAKAYSSKLTATLIVSPARKAADEFTTVDLMSKYQETRMKMNGQFHKRTFCIAVSQIDQIDRKSAERSREAKSNIELQGLIRKEKELKSKELKKKNELKDAHNELRRLRSSKRTATRQKTRSDSGSM</sequence>
<dbReference type="SUPFAM" id="SSF52540">
    <property type="entry name" value="P-loop containing nucleoside triphosphate hydrolases"/>
    <property type="match status" value="1"/>
</dbReference>
<feature type="domain" description="Dynamin N-terminal" evidence="2">
    <location>
        <begin position="113"/>
        <end position="361"/>
    </location>
</feature>
<feature type="region of interest" description="Disordered" evidence="1">
    <location>
        <begin position="420"/>
        <end position="455"/>
    </location>
</feature>
<evidence type="ECO:0000313" key="3">
    <source>
        <dbReference type="EMBL" id="KAK6948753.1"/>
    </source>
</evidence>
<reference evidence="3 4" key="1">
    <citation type="journal article" date="2024" name="Front Chem Biol">
        <title>Unveiling the potential of Daldinia eschscholtzii MFLUCC 19-0629 through bioactivity and bioinformatics studies for enhanced sustainable agriculture production.</title>
        <authorList>
            <person name="Brooks S."/>
            <person name="Weaver J.A."/>
            <person name="Klomchit A."/>
            <person name="Alharthi S.A."/>
            <person name="Onlamun T."/>
            <person name="Nurani R."/>
            <person name="Vong T.K."/>
            <person name="Alberti F."/>
            <person name="Greco C."/>
        </authorList>
    </citation>
    <scope>NUCLEOTIDE SEQUENCE [LARGE SCALE GENOMIC DNA]</scope>
    <source>
        <strain evidence="3">MFLUCC 19-0629</strain>
    </source>
</reference>
<gene>
    <name evidence="3" type="ORF">Daesc_010524</name>
</gene>
<dbReference type="InterPro" id="IPR045063">
    <property type="entry name" value="Dynamin_N"/>
</dbReference>
<dbReference type="PANTHER" id="PTHR36681">
    <property type="entry name" value="NUCLEAR GTPASE, GERMINAL CENTER-ASSOCIATED, TANDEM DUPLICATE 3"/>
    <property type="match status" value="1"/>
</dbReference>
<dbReference type="Gene3D" id="3.40.50.300">
    <property type="entry name" value="P-loop containing nucleotide triphosphate hydrolases"/>
    <property type="match status" value="1"/>
</dbReference>
<dbReference type="AlphaFoldDB" id="A0AAX6M8F5"/>
<name>A0AAX6M8F5_9PEZI</name>
<evidence type="ECO:0000313" key="4">
    <source>
        <dbReference type="Proteomes" id="UP001369815"/>
    </source>
</evidence>
<dbReference type="EMBL" id="JBANMG010000010">
    <property type="protein sequence ID" value="KAK6948753.1"/>
    <property type="molecule type" value="Genomic_DNA"/>
</dbReference>